<feature type="transmembrane region" description="Helical" evidence="1">
    <location>
        <begin position="126"/>
        <end position="148"/>
    </location>
</feature>
<feature type="transmembrane region" description="Helical" evidence="1">
    <location>
        <begin position="44"/>
        <end position="65"/>
    </location>
</feature>
<sequence>MKNAVDAYRLFFPAGWLMAFWGVFLWILFPWKLVSYPGLNHPEIMMGGFFLCFVSGFLMTAVPRFTATFGPSENDQKFSLALIALLFVSLLLPGKKPFYFAIILNFIFLIYFCAKRFLVRKNDPPEPFIFVGVGLFTGIVGALILFAAEFTELNFQIYSLGKIFFLQTYILCLVLGVGSRLVPALLGWAPLPTEQKQSSAKNRKMFLYLALLFLLTYVCETLVNAPLALALRAVLITFITMKFWKLYKPPQRKAVQTWGLWLSAWSVVVGAWGLVVVPQMRIHWLHIIYISGLGLMTFMIAVRVVLSHGGHDMAIEKKSKILAVGAFLLFLAGLTRFSAGIGPHIYQSHLLYAAVTWIFGLLLWGGIFIPKMFFITEKKN</sequence>
<accession>A0ABY4CH35</accession>
<keyword evidence="1" id="KW-0472">Membrane</keyword>
<feature type="transmembrane region" description="Helical" evidence="1">
    <location>
        <begin position="77"/>
        <end position="92"/>
    </location>
</feature>
<feature type="transmembrane region" description="Helical" evidence="1">
    <location>
        <begin position="259"/>
        <end position="277"/>
    </location>
</feature>
<feature type="transmembrane region" description="Helical" evidence="1">
    <location>
        <begin position="283"/>
        <end position="306"/>
    </location>
</feature>
<dbReference type="Pfam" id="PF05940">
    <property type="entry name" value="NnrS"/>
    <property type="match status" value="1"/>
</dbReference>
<dbReference type="RefSeq" id="WP_243537965.1">
    <property type="nucleotide sequence ID" value="NZ_CP093442.1"/>
</dbReference>
<protein>
    <submittedName>
        <fullName evidence="2">NnrS family protein</fullName>
    </submittedName>
</protein>
<feature type="transmembrane region" description="Helical" evidence="1">
    <location>
        <begin position="98"/>
        <end position="114"/>
    </location>
</feature>
<reference evidence="2" key="1">
    <citation type="submission" date="2022-03" db="EMBL/GenBank/DDBJ databases">
        <title>Genome Identification and Characterization of new species Bdellovibrio reynosense LBG001 sp. nov. from a Mexico soil sample.</title>
        <authorList>
            <person name="Camilli A."/>
            <person name="Ajao Y."/>
            <person name="Guo X."/>
        </authorList>
    </citation>
    <scope>NUCLEOTIDE SEQUENCE</scope>
    <source>
        <strain evidence="2">LBG001</strain>
    </source>
</reference>
<feature type="transmembrane region" description="Helical" evidence="1">
    <location>
        <begin position="7"/>
        <end position="29"/>
    </location>
</feature>
<dbReference type="InterPro" id="IPR010266">
    <property type="entry name" value="NnrS"/>
</dbReference>
<evidence type="ECO:0000313" key="3">
    <source>
        <dbReference type="Proteomes" id="UP000830116"/>
    </source>
</evidence>
<keyword evidence="3" id="KW-1185">Reference proteome</keyword>
<dbReference type="Proteomes" id="UP000830116">
    <property type="component" value="Chromosome"/>
</dbReference>
<name>A0ABY4CH35_9BACT</name>
<feature type="transmembrane region" description="Helical" evidence="1">
    <location>
        <begin position="229"/>
        <end position="247"/>
    </location>
</feature>
<keyword evidence="1" id="KW-1133">Transmembrane helix</keyword>
<keyword evidence="1" id="KW-0812">Transmembrane</keyword>
<feature type="transmembrane region" description="Helical" evidence="1">
    <location>
        <begin position="168"/>
        <end position="193"/>
    </location>
</feature>
<dbReference type="EMBL" id="CP093442">
    <property type="protein sequence ID" value="UOF01525.1"/>
    <property type="molecule type" value="Genomic_DNA"/>
</dbReference>
<feature type="transmembrane region" description="Helical" evidence="1">
    <location>
        <begin position="321"/>
        <end position="339"/>
    </location>
</feature>
<evidence type="ECO:0000313" key="2">
    <source>
        <dbReference type="EMBL" id="UOF01525.1"/>
    </source>
</evidence>
<proteinExistence type="predicted"/>
<gene>
    <name evidence="2" type="ORF">MNR06_00975</name>
</gene>
<evidence type="ECO:0000256" key="1">
    <source>
        <dbReference type="SAM" id="Phobius"/>
    </source>
</evidence>
<organism evidence="2 3">
    <name type="scientific">Bdellovibrio reynosensis</name>
    <dbReference type="NCBI Taxonomy" id="2835041"/>
    <lineage>
        <taxon>Bacteria</taxon>
        <taxon>Pseudomonadati</taxon>
        <taxon>Bdellovibrionota</taxon>
        <taxon>Bdellovibrionia</taxon>
        <taxon>Bdellovibrionales</taxon>
        <taxon>Pseudobdellovibrionaceae</taxon>
        <taxon>Bdellovibrio</taxon>
    </lineage>
</organism>
<feature type="transmembrane region" description="Helical" evidence="1">
    <location>
        <begin position="351"/>
        <end position="374"/>
    </location>
</feature>